<protein>
    <submittedName>
        <fullName evidence="2">Uncharacterized protein</fullName>
    </submittedName>
</protein>
<dbReference type="EnsemblPlants" id="OPUNC01G19090.2">
    <property type="protein sequence ID" value="OPUNC01G19090.2"/>
    <property type="gene ID" value="OPUNC01G19090"/>
</dbReference>
<feature type="compositionally biased region" description="Low complexity" evidence="1">
    <location>
        <begin position="47"/>
        <end position="66"/>
    </location>
</feature>
<evidence type="ECO:0000313" key="3">
    <source>
        <dbReference type="Proteomes" id="UP000026962"/>
    </source>
</evidence>
<reference evidence="2" key="2">
    <citation type="submission" date="2018-05" db="EMBL/GenBank/DDBJ databases">
        <title>OpunRS2 (Oryza punctata Reference Sequence Version 2).</title>
        <authorList>
            <person name="Zhang J."/>
            <person name="Kudrna D."/>
            <person name="Lee S."/>
            <person name="Talag J."/>
            <person name="Welchert J."/>
            <person name="Wing R.A."/>
        </authorList>
    </citation>
    <scope>NUCLEOTIDE SEQUENCE [LARGE SCALE GENOMIC DNA]</scope>
</reference>
<keyword evidence="3" id="KW-1185">Reference proteome</keyword>
<proteinExistence type="predicted"/>
<sequence length="190" mass="20611">MPSEWRRSSAAANTRRPWVRAAPPRTRDTVPHVASAPRGEPATVAGSLRSPASAPAIRRGAAAKPATGRQRREPGRPWRAAQQAVVVRRCHLRPSPFDSGLPLQRSVVFAESCIILSLSCSPTAHRYHRSCRWLRPRALLNPARVSPALLGTKGAATALVTMECTVVVLKACVHAYFVTANQSLKVFPNS</sequence>
<name>A0A0E0JJU4_ORYPU</name>
<dbReference type="AlphaFoldDB" id="A0A0E0JJU4"/>
<evidence type="ECO:0000256" key="1">
    <source>
        <dbReference type="SAM" id="MobiDB-lite"/>
    </source>
</evidence>
<dbReference type="Proteomes" id="UP000026962">
    <property type="component" value="Chromosome 1"/>
</dbReference>
<accession>A0A0E0JJU4</accession>
<dbReference type="Gramene" id="OPUNC01G19090.2">
    <property type="protein sequence ID" value="OPUNC01G19090.2"/>
    <property type="gene ID" value="OPUNC01G19090"/>
</dbReference>
<feature type="region of interest" description="Disordered" evidence="1">
    <location>
        <begin position="1"/>
        <end position="79"/>
    </location>
</feature>
<evidence type="ECO:0000313" key="2">
    <source>
        <dbReference type="EnsemblPlants" id="OPUNC01G19090.2"/>
    </source>
</evidence>
<reference evidence="2" key="1">
    <citation type="submission" date="2015-04" db="UniProtKB">
        <authorList>
            <consortium name="EnsemblPlants"/>
        </authorList>
    </citation>
    <scope>IDENTIFICATION</scope>
</reference>
<organism evidence="2">
    <name type="scientific">Oryza punctata</name>
    <name type="common">Red rice</name>
    <dbReference type="NCBI Taxonomy" id="4537"/>
    <lineage>
        <taxon>Eukaryota</taxon>
        <taxon>Viridiplantae</taxon>
        <taxon>Streptophyta</taxon>
        <taxon>Embryophyta</taxon>
        <taxon>Tracheophyta</taxon>
        <taxon>Spermatophyta</taxon>
        <taxon>Magnoliopsida</taxon>
        <taxon>Liliopsida</taxon>
        <taxon>Poales</taxon>
        <taxon>Poaceae</taxon>
        <taxon>BOP clade</taxon>
        <taxon>Oryzoideae</taxon>
        <taxon>Oryzeae</taxon>
        <taxon>Oryzinae</taxon>
        <taxon>Oryza</taxon>
    </lineage>
</organism>